<dbReference type="OrthoDB" id="5073272at2759"/>
<dbReference type="EMBL" id="PVEM01000028">
    <property type="protein sequence ID" value="PTD01700.1"/>
    <property type="molecule type" value="Genomic_DNA"/>
</dbReference>
<gene>
    <name evidence="1" type="ORF">FCULG_00010616</name>
</gene>
<protein>
    <submittedName>
        <fullName evidence="1">Uncharacterized protein</fullName>
    </submittedName>
</protein>
<dbReference type="OMA" id="LTMRNEC"/>
<organism evidence="1 2">
    <name type="scientific">Fusarium culmorum</name>
    <dbReference type="NCBI Taxonomy" id="5516"/>
    <lineage>
        <taxon>Eukaryota</taxon>
        <taxon>Fungi</taxon>
        <taxon>Dikarya</taxon>
        <taxon>Ascomycota</taxon>
        <taxon>Pezizomycotina</taxon>
        <taxon>Sordariomycetes</taxon>
        <taxon>Hypocreomycetidae</taxon>
        <taxon>Hypocreales</taxon>
        <taxon>Nectriaceae</taxon>
        <taxon>Fusarium</taxon>
    </lineage>
</organism>
<evidence type="ECO:0000313" key="1">
    <source>
        <dbReference type="EMBL" id="PTD01700.1"/>
    </source>
</evidence>
<proteinExistence type="predicted"/>
<dbReference type="AlphaFoldDB" id="A0A2T4GE28"/>
<keyword evidence="2" id="KW-1185">Reference proteome</keyword>
<sequence>MSIFLSCLTCGRRNRKDAGPDPQAIPQGTEMEFPDIDDTAIVPAKGFLGGPINATSILLPANWVVLTISDVLLTMRNECRLARCVLFETARLQKSLLSVGLLKLSDDARVVDMQLIELDKTLVHGDELIHGSWGDEDIEKQNVILKGDTFQKALRAAKRSLRESDKTFNDQILGELKNGMQSKNNIDYRQIDERVRNLNDKIQQIYYRVTTTFSEEERKALGR</sequence>
<accession>A0A2T4GE28</accession>
<comment type="caution">
    <text evidence="1">The sequence shown here is derived from an EMBL/GenBank/DDBJ whole genome shotgun (WGS) entry which is preliminary data.</text>
</comment>
<dbReference type="Proteomes" id="UP000241587">
    <property type="component" value="Unassembled WGS sequence"/>
</dbReference>
<evidence type="ECO:0000313" key="2">
    <source>
        <dbReference type="Proteomes" id="UP000241587"/>
    </source>
</evidence>
<reference evidence="1 2" key="1">
    <citation type="submission" date="2018-02" db="EMBL/GenBank/DDBJ databases">
        <title>Fusarium culmorum secondary metabolites in fungal-bacterial-plant interactions.</title>
        <authorList>
            <person name="Schmidt R."/>
        </authorList>
    </citation>
    <scope>NUCLEOTIDE SEQUENCE [LARGE SCALE GENOMIC DNA]</scope>
    <source>
        <strain evidence="1 2">PV</strain>
    </source>
</reference>
<name>A0A2T4GE28_FUSCU</name>